<feature type="region of interest" description="Disordered" evidence="1">
    <location>
        <begin position="66"/>
        <end position="87"/>
    </location>
</feature>
<keyword evidence="3" id="KW-1185">Reference proteome</keyword>
<reference evidence="2 3" key="1">
    <citation type="submission" date="2019-03" db="EMBL/GenBank/DDBJ databases">
        <title>Ramlibacter henchirensis DSM 14656, whole genome shotgun sequence.</title>
        <authorList>
            <person name="Zhang X."/>
            <person name="Feng G."/>
            <person name="Zhu H."/>
        </authorList>
    </citation>
    <scope>NUCLEOTIDE SEQUENCE [LARGE SCALE GENOMIC DNA]</scope>
    <source>
        <strain evidence="2 3">DSM 14656</strain>
    </source>
</reference>
<gene>
    <name evidence="2" type="ORF">EZ313_15560</name>
</gene>
<dbReference type="AlphaFoldDB" id="A0A4Z0BWP4"/>
<dbReference type="EMBL" id="SMLM01000002">
    <property type="protein sequence ID" value="TFZ02668.1"/>
    <property type="molecule type" value="Genomic_DNA"/>
</dbReference>
<evidence type="ECO:0000313" key="3">
    <source>
        <dbReference type="Proteomes" id="UP000298180"/>
    </source>
</evidence>
<protein>
    <recommendedName>
        <fullName evidence="4">HAF repeat-containing protein</fullName>
    </recommendedName>
</protein>
<dbReference type="Proteomes" id="UP000298180">
    <property type="component" value="Unassembled WGS sequence"/>
</dbReference>
<evidence type="ECO:0000313" key="2">
    <source>
        <dbReference type="EMBL" id="TFZ02668.1"/>
    </source>
</evidence>
<dbReference type="OrthoDB" id="8902539at2"/>
<evidence type="ECO:0008006" key="4">
    <source>
        <dbReference type="Google" id="ProtNLM"/>
    </source>
</evidence>
<accession>A0A4Z0BWP4</accession>
<sequence length="383" mass="38097">MHRGGDVSHQLGLEQEETMHRAPTSCGHHCARALLWIFLSAGAAAASAAPSYTLTDLAALQPGHPNVVRGPNNQGRAGGGGRLVDDRGPRRGLIFEGGPVAQQVAGAAGSENSTIYRINDGGTFVGSANSSNGLRAFAGSTGGATRELPPLPGDTNSAAFGINNLGQATGFSSGPGGQRAVTWNAGGTPAALPAVAGASSSRGNDISTRGDVAGLVSGDAGDRPVLWPAGQAATELQLIPGDSTGEARAVNATGDAVGYTGSAGGVMRHAALWTSAGLVTSLGALPGGEFSEAFGINDSGAVVGTTSSSAGRRAFLWTRTGGIQDLNTLIPPLHVVLTKAVGINNAGAIVAVGHAAPPGQAGDDHAFHDAPLRVFLLRPVGAP</sequence>
<comment type="caution">
    <text evidence="2">The sequence shown here is derived from an EMBL/GenBank/DDBJ whole genome shotgun (WGS) entry which is preliminary data.</text>
</comment>
<organism evidence="2 3">
    <name type="scientific">Ramlibacter henchirensis</name>
    <dbReference type="NCBI Taxonomy" id="204072"/>
    <lineage>
        <taxon>Bacteria</taxon>
        <taxon>Pseudomonadati</taxon>
        <taxon>Pseudomonadota</taxon>
        <taxon>Betaproteobacteria</taxon>
        <taxon>Burkholderiales</taxon>
        <taxon>Comamonadaceae</taxon>
        <taxon>Ramlibacter</taxon>
    </lineage>
</organism>
<proteinExistence type="predicted"/>
<evidence type="ECO:0000256" key="1">
    <source>
        <dbReference type="SAM" id="MobiDB-lite"/>
    </source>
</evidence>
<name>A0A4Z0BWP4_9BURK</name>
<dbReference type="NCBIfam" id="TIGR02913">
    <property type="entry name" value="HAF_rpt"/>
    <property type="match status" value="1"/>
</dbReference>
<dbReference type="InterPro" id="IPR014262">
    <property type="entry name" value="HAF_rpt"/>
</dbReference>